<dbReference type="Proteomes" id="UP000253094">
    <property type="component" value="Unassembled WGS sequence"/>
</dbReference>
<feature type="transmembrane region" description="Helical" evidence="1">
    <location>
        <begin position="160"/>
        <end position="181"/>
    </location>
</feature>
<dbReference type="Pfam" id="PF12679">
    <property type="entry name" value="ABC2_membrane_2"/>
    <property type="match status" value="1"/>
</dbReference>
<keyword evidence="1" id="KW-1133">Transmembrane helix</keyword>
<feature type="transmembrane region" description="Helical" evidence="1">
    <location>
        <begin position="236"/>
        <end position="259"/>
    </location>
</feature>
<keyword evidence="1" id="KW-0472">Membrane</keyword>
<dbReference type="GO" id="GO:0140359">
    <property type="term" value="F:ABC-type transporter activity"/>
    <property type="evidence" value="ECO:0007669"/>
    <property type="project" value="InterPro"/>
</dbReference>
<dbReference type="OrthoDB" id="3686802at2"/>
<dbReference type="PANTHER" id="PTHR37305">
    <property type="entry name" value="INTEGRAL MEMBRANE PROTEIN-RELATED"/>
    <property type="match status" value="1"/>
</dbReference>
<keyword evidence="1" id="KW-0812">Transmembrane</keyword>
<dbReference type="EMBL" id="QOIL01000026">
    <property type="protein sequence ID" value="RCG23388.1"/>
    <property type="molecule type" value="Genomic_DNA"/>
</dbReference>
<feature type="transmembrane region" description="Helical" evidence="1">
    <location>
        <begin position="188"/>
        <end position="208"/>
    </location>
</feature>
<name>A0A367EZ16_9ACTN</name>
<protein>
    <recommendedName>
        <fullName evidence="4">ABC transporter permease</fullName>
    </recommendedName>
</protein>
<evidence type="ECO:0000313" key="2">
    <source>
        <dbReference type="EMBL" id="RCG23388.1"/>
    </source>
</evidence>
<sequence length="266" mass="28431">MPVLVRKTLRDYRRAIIGWTIGICAFAGLYTSFFPQMAANPDFYSQAAQAKYPEGVRKLMGGLENFTTGVGFLQAVIYQLFVPLLFTMCAVILGTKALAGPEEARTLELTLTLPLDRKRLVLERFAALAAGLLAVAVLSLAVIAVLGAMVDLNVPFGRMLAAHTGLYLLVLFFGTLTLAVGAATGRRALAMAVAGAYAVAGYVVHALAADVEAMKWLSHLSPFHYYMEGNPLVNGFQVGDCLVLLAATAVLALTAVLSFDRRDVGV</sequence>
<dbReference type="GO" id="GO:0005886">
    <property type="term" value="C:plasma membrane"/>
    <property type="evidence" value="ECO:0007669"/>
    <property type="project" value="UniProtKB-SubCell"/>
</dbReference>
<feature type="transmembrane region" description="Helical" evidence="1">
    <location>
        <begin position="12"/>
        <end position="33"/>
    </location>
</feature>
<evidence type="ECO:0000313" key="3">
    <source>
        <dbReference type="Proteomes" id="UP000253094"/>
    </source>
</evidence>
<reference evidence="2 3" key="1">
    <citation type="submission" date="2018-06" db="EMBL/GenBank/DDBJ databases">
        <title>Sphaerisporangium craniellae sp. nov., isolated from a marine sponge in the South China Sea.</title>
        <authorList>
            <person name="Li L."/>
        </authorList>
    </citation>
    <scope>NUCLEOTIDE SEQUENCE [LARGE SCALE GENOMIC DNA]</scope>
    <source>
        <strain evidence="2 3">CCTCC AA 208026</strain>
    </source>
</reference>
<organism evidence="2 3">
    <name type="scientific">Sphaerisporangium album</name>
    <dbReference type="NCBI Taxonomy" id="509200"/>
    <lineage>
        <taxon>Bacteria</taxon>
        <taxon>Bacillati</taxon>
        <taxon>Actinomycetota</taxon>
        <taxon>Actinomycetes</taxon>
        <taxon>Streptosporangiales</taxon>
        <taxon>Streptosporangiaceae</taxon>
        <taxon>Sphaerisporangium</taxon>
    </lineage>
</organism>
<dbReference type="PANTHER" id="PTHR37305:SF1">
    <property type="entry name" value="MEMBRANE PROTEIN"/>
    <property type="match status" value="1"/>
</dbReference>
<keyword evidence="3" id="KW-1185">Reference proteome</keyword>
<feature type="transmembrane region" description="Helical" evidence="1">
    <location>
        <begin position="76"/>
        <end position="95"/>
    </location>
</feature>
<dbReference type="RefSeq" id="WP_114032990.1">
    <property type="nucleotide sequence ID" value="NZ_QOIL01000026.1"/>
</dbReference>
<accession>A0A367EZ16</accession>
<evidence type="ECO:0008006" key="4">
    <source>
        <dbReference type="Google" id="ProtNLM"/>
    </source>
</evidence>
<evidence type="ECO:0000256" key="1">
    <source>
        <dbReference type="SAM" id="Phobius"/>
    </source>
</evidence>
<gene>
    <name evidence="2" type="ORF">DQ384_34045</name>
</gene>
<proteinExistence type="predicted"/>
<feature type="transmembrane region" description="Helical" evidence="1">
    <location>
        <begin position="125"/>
        <end position="148"/>
    </location>
</feature>
<comment type="caution">
    <text evidence="2">The sequence shown here is derived from an EMBL/GenBank/DDBJ whole genome shotgun (WGS) entry which is preliminary data.</text>
</comment>
<dbReference type="AlphaFoldDB" id="A0A367EZ16"/>